<gene>
    <name evidence="2" type="ORF">Tco_1069159</name>
</gene>
<feature type="region of interest" description="Disordered" evidence="1">
    <location>
        <begin position="67"/>
        <end position="198"/>
    </location>
</feature>
<dbReference type="Proteomes" id="UP001151760">
    <property type="component" value="Unassembled WGS sequence"/>
</dbReference>
<evidence type="ECO:0000256" key="1">
    <source>
        <dbReference type="SAM" id="MobiDB-lite"/>
    </source>
</evidence>
<feature type="compositionally biased region" description="Acidic residues" evidence="1">
    <location>
        <begin position="120"/>
        <end position="133"/>
    </location>
</feature>
<feature type="compositionally biased region" description="Low complexity" evidence="1">
    <location>
        <begin position="141"/>
        <end position="157"/>
    </location>
</feature>
<dbReference type="EMBL" id="BQNB010019639">
    <property type="protein sequence ID" value="GJT87442.1"/>
    <property type="molecule type" value="Genomic_DNA"/>
</dbReference>
<organism evidence="2 3">
    <name type="scientific">Tanacetum coccineum</name>
    <dbReference type="NCBI Taxonomy" id="301880"/>
    <lineage>
        <taxon>Eukaryota</taxon>
        <taxon>Viridiplantae</taxon>
        <taxon>Streptophyta</taxon>
        <taxon>Embryophyta</taxon>
        <taxon>Tracheophyta</taxon>
        <taxon>Spermatophyta</taxon>
        <taxon>Magnoliopsida</taxon>
        <taxon>eudicotyledons</taxon>
        <taxon>Gunneridae</taxon>
        <taxon>Pentapetalae</taxon>
        <taxon>asterids</taxon>
        <taxon>campanulids</taxon>
        <taxon>Asterales</taxon>
        <taxon>Asteraceae</taxon>
        <taxon>Asteroideae</taxon>
        <taxon>Anthemideae</taxon>
        <taxon>Anthemidinae</taxon>
        <taxon>Tanacetum</taxon>
    </lineage>
</organism>
<feature type="compositionally biased region" description="Pro residues" evidence="1">
    <location>
        <begin position="79"/>
        <end position="104"/>
    </location>
</feature>
<evidence type="ECO:0000313" key="2">
    <source>
        <dbReference type="EMBL" id="GJT87442.1"/>
    </source>
</evidence>
<reference evidence="2" key="2">
    <citation type="submission" date="2022-01" db="EMBL/GenBank/DDBJ databases">
        <authorList>
            <person name="Yamashiro T."/>
            <person name="Shiraishi A."/>
            <person name="Satake H."/>
            <person name="Nakayama K."/>
        </authorList>
    </citation>
    <scope>NUCLEOTIDE SEQUENCE</scope>
</reference>
<sequence length="198" mass="22056">MFEKIRLIRSEKERLEVRRNVGSRKTVRSETTIRSEKTIKKEMNRLEVKRPFEVMSTSAHIDSEIISQTDRARSSRVPIPLPDDPYMIPQPLPIASSPIPPPYDPYLIVGQAHTPATIDTESEPEETPSETEEFQPLAARTSLPSSDHTPTSSDPTLVSPLTNEEFEASKPSDTRITSSHSIASSNSTTPLSPDHPLT</sequence>
<keyword evidence="3" id="KW-1185">Reference proteome</keyword>
<evidence type="ECO:0000313" key="3">
    <source>
        <dbReference type="Proteomes" id="UP001151760"/>
    </source>
</evidence>
<comment type="caution">
    <text evidence="2">The sequence shown here is derived from an EMBL/GenBank/DDBJ whole genome shotgun (WGS) entry which is preliminary data.</text>
</comment>
<accession>A0ABQ5HJM9</accession>
<name>A0ABQ5HJM9_9ASTR</name>
<proteinExistence type="predicted"/>
<protein>
    <submittedName>
        <fullName evidence="2">Uncharacterized protein</fullName>
    </submittedName>
</protein>
<feature type="compositionally biased region" description="Low complexity" evidence="1">
    <location>
        <begin position="174"/>
        <end position="189"/>
    </location>
</feature>
<reference evidence="2" key="1">
    <citation type="journal article" date="2022" name="Int. J. Mol. Sci.">
        <title>Draft Genome of Tanacetum Coccineum: Genomic Comparison of Closely Related Tanacetum-Family Plants.</title>
        <authorList>
            <person name="Yamashiro T."/>
            <person name="Shiraishi A."/>
            <person name="Nakayama K."/>
            <person name="Satake H."/>
        </authorList>
    </citation>
    <scope>NUCLEOTIDE SEQUENCE</scope>
</reference>